<evidence type="ECO:0000256" key="4">
    <source>
        <dbReference type="ARBA" id="ARBA00023163"/>
    </source>
</evidence>
<keyword evidence="4" id="KW-0804">Transcription</keyword>
<dbReference type="SUPFAM" id="SSF47413">
    <property type="entry name" value="lambda repressor-like DNA-binding domains"/>
    <property type="match status" value="1"/>
</dbReference>
<dbReference type="EMBL" id="JALIEB010000027">
    <property type="protein sequence ID" value="MCV3274080.1"/>
    <property type="molecule type" value="Genomic_DNA"/>
</dbReference>
<dbReference type="SMART" id="SM00354">
    <property type="entry name" value="HTH_LACI"/>
    <property type="match status" value="1"/>
</dbReference>
<evidence type="ECO:0000256" key="1">
    <source>
        <dbReference type="ARBA" id="ARBA00022491"/>
    </source>
</evidence>
<dbReference type="PANTHER" id="PTHR30146">
    <property type="entry name" value="LACI-RELATED TRANSCRIPTIONAL REPRESSOR"/>
    <property type="match status" value="1"/>
</dbReference>
<protein>
    <submittedName>
        <fullName evidence="6">Substrate-binding domain-containing protein</fullName>
    </submittedName>
</protein>
<feature type="domain" description="HTH lacI-type" evidence="5">
    <location>
        <begin position="9"/>
        <end position="66"/>
    </location>
</feature>
<reference evidence="6 7" key="1">
    <citation type="submission" date="2022-04" db="EMBL/GenBank/DDBJ databases">
        <title>Roseobacter sp. WL0113 is a bacterium isolated from neritic sediment.</title>
        <authorList>
            <person name="Wang L."/>
            <person name="He W."/>
            <person name="Zhang D.-F."/>
        </authorList>
    </citation>
    <scope>NUCLEOTIDE SEQUENCE [LARGE SCALE GENOMIC DNA]</scope>
    <source>
        <strain evidence="6 7">WL0113</strain>
    </source>
</reference>
<dbReference type="CDD" id="cd01392">
    <property type="entry name" value="HTH_LacI"/>
    <property type="match status" value="1"/>
</dbReference>
<evidence type="ECO:0000313" key="6">
    <source>
        <dbReference type="EMBL" id="MCV3274080.1"/>
    </source>
</evidence>
<organism evidence="6 7">
    <name type="scientific">Roseobacter sinensis</name>
    <dbReference type="NCBI Taxonomy" id="2931391"/>
    <lineage>
        <taxon>Bacteria</taxon>
        <taxon>Pseudomonadati</taxon>
        <taxon>Pseudomonadota</taxon>
        <taxon>Alphaproteobacteria</taxon>
        <taxon>Rhodobacterales</taxon>
        <taxon>Roseobacteraceae</taxon>
        <taxon>Roseobacter</taxon>
    </lineage>
</organism>
<dbReference type="InterPro" id="IPR001761">
    <property type="entry name" value="Peripla_BP/Lac1_sug-bd_dom"/>
</dbReference>
<evidence type="ECO:0000259" key="5">
    <source>
        <dbReference type="PROSITE" id="PS50932"/>
    </source>
</evidence>
<gene>
    <name evidence="6" type="ORF">MUB52_21815</name>
</gene>
<keyword evidence="1" id="KW-0678">Repressor</keyword>
<dbReference type="InterPro" id="IPR028082">
    <property type="entry name" value="Peripla_BP_I"/>
</dbReference>
<dbReference type="InterPro" id="IPR010982">
    <property type="entry name" value="Lambda_DNA-bd_dom_sf"/>
</dbReference>
<accession>A0ABT3BKI8</accession>
<keyword evidence="2" id="KW-0805">Transcription regulation</keyword>
<evidence type="ECO:0000256" key="2">
    <source>
        <dbReference type="ARBA" id="ARBA00023015"/>
    </source>
</evidence>
<dbReference type="PANTHER" id="PTHR30146:SF45">
    <property type="entry name" value="CATABOLITE REPRESSOR_ACTIVATOR"/>
    <property type="match status" value="1"/>
</dbReference>
<dbReference type="Gene3D" id="1.10.260.40">
    <property type="entry name" value="lambda repressor-like DNA-binding domains"/>
    <property type="match status" value="1"/>
</dbReference>
<dbReference type="Gene3D" id="3.40.50.2300">
    <property type="match status" value="2"/>
</dbReference>
<proteinExistence type="predicted"/>
<dbReference type="RefSeq" id="WP_263846285.1">
    <property type="nucleotide sequence ID" value="NZ_JALIEB010000027.1"/>
</dbReference>
<dbReference type="Proteomes" id="UP001208690">
    <property type="component" value="Unassembled WGS sequence"/>
</dbReference>
<dbReference type="Pfam" id="PF00532">
    <property type="entry name" value="Peripla_BP_1"/>
    <property type="match status" value="1"/>
</dbReference>
<dbReference type="SUPFAM" id="SSF53822">
    <property type="entry name" value="Periplasmic binding protein-like I"/>
    <property type="match status" value="1"/>
</dbReference>
<evidence type="ECO:0000256" key="3">
    <source>
        <dbReference type="ARBA" id="ARBA00023125"/>
    </source>
</evidence>
<dbReference type="PROSITE" id="PS50932">
    <property type="entry name" value="HTH_LACI_2"/>
    <property type="match status" value="1"/>
</dbReference>
<evidence type="ECO:0000313" key="7">
    <source>
        <dbReference type="Proteomes" id="UP001208690"/>
    </source>
</evidence>
<sequence>MPLKARRKTTIYNIAQKARSSPSAVSSALNGTWKKRRLKEETVERILRIAREEGYTANLQARGLRKAKSGLAGLILPNHENRFFAELSETFALESQARGHCPAIVHAGRDVEVQLQALRDLLSYAVDFVFIAGATDPDGLARLCRDAHLPHVFVDQPCAQAPSVVADNRAAAAALTETLLEDMAPSDPDDPGSWLYLLGGEETSSATVERVRGFRAQMQASGFLYSEDQIIACGYDPVRATDALGRLHRDLGRLPGGLFVNSIDCFEGVVRYLAQVPEAETKRTQFGCFDHDPLATLLRVPLRMVRQRSDVMIAEAFRQLDAGAQGGSLLQVPCELL</sequence>
<name>A0ABT3BKI8_9RHOB</name>
<keyword evidence="7" id="KW-1185">Reference proteome</keyword>
<comment type="caution">
    <text evidence="6">The sequence shown here is derived from an EMBL/GenBank/DDBJ whole genome shotgun (WGS) entry which is preliminary data.</text>
</comment>
<keyword evidence="3" id="KW-0238">DNA-binding</keyword>
<dbReference type="InterPro" id="IPR000843">
    <property type="entry name" value="HTH_LacI"/>
</dbReference>